<reference evidence="3 5" key="1">
    <citation type="journal article" date="2016" name="PLoS ONE">
        <title>Sequence Assembly of Yarrowia lipolytica Strain W29/CLIB89 Shows Transposable Element Diversity.</title>
        <authorList>
            <person name="Magnan C."/>
            <person name="Yu J."/>
            <person name="Chang I."/>
            <person name="Jahn E."/>
            <person name="Kanomata Y."/>
            <person name="Wu J."/>
            <person name="Zeller M."/>
            <person name="Oakes M."/>
            <person name="Baldi P."/>
            <person name="Sandmeyer S."/>
        </authorList>
    </citation>
    <scope>NUCLEOTIDE SEQUENCE [LARGE SCALE GENOMIC DNA]</scope>
    <source>
        <strain evidence="3">CLIB89</strain>
        <strain evidence="5">CLIB89(W29)</strain>
    </source>
</reference>
<sequence length="168" mass="18992">MENEHMEPVETEADQQHDGESMEAYRRVQGTILTLTALAKGVATIDFFKEAYGVEQSLSKSNGLGWALFWISLISELDRFGQSLRDNLYVISKDKFYSNETPVSWQEQLLGQFAADTINNVSYVIYMYYVYKISTGWLVTFGAIQLVYIVLAGVAGAYFGIANKQRVE</sequence>
<evidence type="ECO:0000256" key="1">
    <source>
        <dbReference type="SAM" id="MobiDB-lite"/>
    </source>
</evidence>
<dbReference type="Proteomes" id="UP000256601">
    <property type="component" value="Unassembled WGS sequence"/>
</dbReference>
<dbReference type="VEuPathDB" id="FungiDB:YALI0_F10439g"/>
<dbReference type="KEGG" id="yli:2907938"/>
<protein>
    <submittedName>
        <fullName evidence="3">Uncharacterized protein</fullName>
    </submittedName>
</protein>
<evidence type="ECO:0000256" key="2">
    <source>
        <dbReference type="SAM" id="Phobius"/>
    </source>
</evidence>
<dbReference type="AlphaFoldDB" id="A0A1D8NMT2"/>
<evidence type="ECO:0000313" key="3">
    <source>
        <dbReference type="EMBL" id="AOW06947.1"/>
    </source>
</evidence>
<keyword evidence="2" id="KW-1133">Transmembrane helix</keyword>
<gene>
    <name evidence="4" type="ORF">B0I71DRAFT_136388</name>
    <name evidence="3" type="ORF">YALI1_F14107g</name>
</gene>
<keyword evidence="2" id="KW-0472">Membrane</keyword>
<proteinExistence type="predicted"/>
<dbReference type="EMBL" id="KZ859105">
    <property type="protein sequence ID" value="RDW23179.1"/>
    <property type="molecule type" value="Genomic_DNA"/>
</dbReference>
<reference evidence="4 6" key="2">
    <citation type="submission" date="2018-07" db="EMBL/GenBank/DDBJ databases">
        <title>Draft Genome Assemblies for Five Robust Yarrowia lipolytica Strains Exhibiting High Lipid Production and Pentose Sugar Utilization and Sugar Alcohol Secretion from Undetoxified Lignocellulosic Biomass Hydrolysates.</title>
        <authorList>
            <consortium name="DOE Joint Genome Institute"/>
            <person name="Walker C."/>
            <person name="Ryu S."/>
            <person name="Na H."/>
            <person name="Zane M."/>
            <person name="LaButti K."/>
            <person name="Lipzen A."/>
            <person name="Haridas S."/>
            <person name="Barry K."/>
            <person name="Grigoriev I.V."/>
            <person name="Quarterman J."/>
            <person name="Slininger P."/>
            <person name="Dien B."/>
            <person name="Trinh C.T."/>
        </authorList>
    </citation>
    <scope>NUCLEOTIDE SEQUENCE [LARGE SCALE GENOMIC DNA]</scope>
    <source>
        <strain evidence="4 6">YB392</strain>
    </source>
</reference>
<dbReference type="OrthoDB" id="4087578at2759"/>
<keyword evidence="2" id="KW-0812">Transmembrane</keyword>
<dbReference type="Proteomes" id="UP000182444">
    <property type="component" value="Chromosome 1F"/>
</dbReference>
<evidence type="ECO:0000313" key="4">
    <source>
        <dbReference type="EMBL" id="RDW23179.1"/>
    </source>
</evidence>
<evidence type="ECO:0000313" key="5">
    <source>
        <dbReference type="Proteomes" id="UP000182444"/>
    </source>
</evidence>
<accession>A0A1D8NMT2</accession>
<dbReference type="EMBL" id="CP017558">
    <property type="protein sequence ID" value="AOW06947.1"/>
    <property type="molecule type" value="Genomic_DNA"/>
</dbReference>
<dbReference type="RefSeq" id="XP_505245.2">
    <property type="nucleotide sequence ID" value="XM_505245.2"/>
</dbReference>
<dbReference type="VEuPathDB" id="FungiDB:YALI1_F14107g"/>
<feature type="region of interest" description="Disordered" evidence="1">
    <location>
        <begin position="1"/>
        <end position="20"/>
    </location>
</feature>
<evidence type="ECO:0000313" key="6">
    <source>
        <dbReference type="Proteomes" id="UP000256601"/>
    </source>
</evidence>
<organism evidence="3 5">
    <name type="scientific">Yarrowia lipolytica</name>
    <name type="common">Candida lipolytica</name>
    <dbReference type="NCBI Taxonomy" id="4952"/>
    <lineage>
        <taxon>Eukaryota</taxon>
        <taxon>Fungi</taxon>
        <taxon>Dikarya</taxon>
        <taxon>Ascomycota</taxon>
        <taxon>Saccharomycotina</taxon>
        <taxon>Dipodascomycetes</taxon>
        <taxon>Dipodascales</taxon>
        <taxon>Dipodascales incertae sedis</taxon>
        <taxon>Yarrowia</taxon>
    </lineage>
</organism>
<name>A0A1D8NMT2_YARLL</name>
<feature type="transmembrane region" description="Helical" evidence="2">
    <location>
        <begin position="137"/>
        <end position="161"/>
    </location>
</feature>
<dbReference type="GeneID" id="2907938"/>